<gene>
    <name evidence="2" type="primary">Aaed1_1</name>
    <name evidence="2" type="ORF">A0H81_07679</name>
</gene>
<organism evidence="2 3">
    <name type="scientific">Grifola frondosa</name>
    <name type="common">Maitake</name>
    <name type="synonym">Polyporus frondosus</name>
    <dbReference type="NCBI Taxonomy" id="5627"/>
    <lineage>
        <taxon>Eukaryota</taxon>
        <taxon>Fungi</taxon>
        <taxon>Dikarya</taxon>
        <taxon>Basidiomycota</taxon>
        <taxon>Agaricomycotina</taxon>
        <taxon>Agaricomycetes</taxon>
        <taxon>Polyporales</taxon>
        <taxon>Grifolaceae</taxon>
        <taxon>Grifola</taxon>
    </lineage>
</organism>
<comment type="caution">
    <text evidence="2">The sequence shown here is derived from an EMBL/GenBank/DDBJ whole genome shotgun (WGS) entry which is preliminary data.</text>
</comment>
<dbReference type="PANTHER" id="PTHR28630">
    <property type="match status" value="1"/>
</dbReference>
<feature type="compositionally biased region" description="Pro residues" evidence="1">
    <location>
        <begin position="43"/>
        <end position="61"/>
    </location>
</feature>
<evidence type="ECO:0000313" key="3">
    <source>
        <dbReference type="Proteomes" id="UP000092993"/>
    </source>
</evidence>
<accession>A0A1C7M5L2</accession>
<name>A0A1C7M5L2_GRIFR</name>
<feature type="compositionally biased region" description="Polar residues" evidence="1">
    <location>
        <begin position="117"/>
        <end position="136"/>
    </location>
</feature>
<dbReference type="Gene3D" id="3.40.30.10">
    <property type="entry name" value="Glutaredoxin"/>
    <property type="match status" value="1"/>
</dbReference>
<dbReference type="OrthoDB" id="40334at2759"/>
<dbReference type="Proteomes" id="UP000092993">
    <property type="component" value="Unassembled WGS sequence"/>
</dbReference>
<dbReference type="AlphaFoldDB" id="A0A1C7M5L2"/>
<dbReference type="PANTHER" id="PTHR28630:SF3">
    <property type="entry name" value="PEROXIREDOXIN-LIKE 2C"/>
    <property type="match status" value="1"/>
</dbReference>
<evidence type="ECO:0000313" key="2">
    <source>
        <dbReference type="EMBL" id="OBZ72102.1"/>
    </source>
</evidence>
<feature type="compositionally biased region" description="Basic and acidic residues" evidence="1">
    <location>
        <begin position="1"/>
        <end position="15"/>
    </location>
</feature>
<keyword evidence="3" id="KW-1185">Reference proteome</keyword>
<evidence type="ECO:0000256" key="1">
    <source>
        <dbReference type="SAM" id="MobiDB-lite"/>
    </source>
</evidence>
<protein>
    <submittedName>
        <fullName evidence="2">Thioredoxin-like protein AAED1</fullName>
    </submittedName>
</protein>
<dbReference type="EMBL" id="LUGG01000009">
    <property type="protein sequence ID" value="OBZ72102.1"/>
    <property type="molecule type" value="Genomic_DNA"/>
</dbReference>
<dbReference type="InterPro" id="IPR032801">
    <property type="entry name" value="PXL2A/B/C"/>
</dbReference>
<feature type="compositionally biased region" description="Basic residues" evidence="1">
    <location>
        <begin position="63"/>
        <end position="88"/>
    </location>
</feature>
<dbReference type="STRING" id="5627.A0A1C7M5L2"/>
<feature type="region of interest" description="Disordered" evidence="1">
    <location>
        <begin position="195"/>
        <end position="218"/>
    </location>
</feature>
<sequence length="574" mass="64859">MKQQRRRDERAREDATDPYLPVAQLRPPSAAHLQDQPRLPFRPTSPTPLSVPPRARSPPPRQRSARSPRLLRRRSARRLRLCRRHSARRPLQCRQHFVRRPLQRRRHSVRSLRRPSQCTGHSLLRPSTRTVHSPRTPSRRSAHSPPTTGAIPRAIAVGDAFARTRTGILLGCEPRHDAGAGALPRVRGIYARPASRHPSTTFSHPYASTCGRSRGTHRRDHRVQQQPARFDEHALPSAEQLTRAASLYVVAQNGLRVQFGDLFRDRKTVVCFIRHFWCPLCQDYMYSISRSVDPDALKRDGVDLVIIGNGSPGMIKAYRQIFHTPFALYTDQSLRLHAALGMTLRTTDAGPDTERGEYVRHGLIGGIAMVVRNALRVGMPVWEKGGDIAQLGGEFVFGPGLTCTYAHRMRTTRAHAPILHVLAAAGVRRVPSPASNDEDAWMAERRRSFARMRAKREKRRAPEQWCGAEEVCELEYGSDTGSASVHGSWGSRAEVEEGTLEEPLPPRREKRGRRGFHVVNPDGRQHARSHRGRAARGWESDAPRLAYSDENFGRTREDSYELTREVLNYSFGQA</sequence>
<dbReference type="Pfam" id="PF13911">
    <property type="entry name" value="AhpC-TSA_2"/>
    <property type="match status" value="1"/>
</dbReference>
<dbReference type="InterPro" id="IPR036249">
    <property type="entry name" value="Thioredoxin-like_sf"/>
</dbReference>
<dbReference type="SUPFAM" id="SSF52833">
    <property type="entry name" value="Thioredoxin-like"/>
    <property type="match status" value="1"/>
</dbReference>
<reference evidence="2 3" key="1">
    <citation type="submission" date="2016-03" db="EMBL/GenBank/DDBJ databases">
        <title>Whole genome sequencing of Grifola frondosa 9006-11.</title>
        <authorList>
            <person name="Min B."/>
            <person name="Park H."/>
            <person name="Kim J.-G."/>
            <person name="Cho H."/>
            <person name="Oh Y.-L."/>
            <person name="Kong W.-S."/>
            <person name="Choi I.-G."/>
        </authorList>
    </citation>
    <scope>NUCLEOTIDE SEQUENCE [LARGE SCALE GENOMIC DNA]</scope>
    <source>
        <strain evidence="2 3">9006-11</strain>
    </source>
</reference>
<dbReference type="CDD" id="cd02970">
    <property type="entry name" value="PRX_like2"/>
    <property type="match status" value="1"/>
</dbReference>
<feature type="compositionally biased region" description="Basic residues" evidence="1">
    <location>
        <begin position="96"/>
        <end position="113"/>
    </location>
</feature>
<feature type="region of interest" description="Disordered" evidence="1">
    <location>
        <begin position="481"/>
        <end position="538"/>
    </location>
</feature>
<feature type="region of interest" description="Disordered" evidence="1">
    <location>
        <begin position="1"/>
        <end position="152"/>
    </location>
</feature>
<proteinExistence type="predicted"/>